<dbReference type="InParanoid" id="A0A0C3IQY5"/>
<evidence type="ECO:0000313" key="1">
    <source>
        <dbReference type="EMBL" id="KIN99322.1"/>
    </source>
</evidence>
<keyword evidence="2" id="KW-1185">Reference proteome</keyword>
<dbReference type="EMBL" id="KN832006">
    <property type="protein sequence ID" value="KIN99322.1"/>
    <property type="molecule type" value="Genomic_DNA"/>
</dbReference>
<protein>
    <submittedName>
        <fullName evidence="1">Uncharacterized protein</fullName>
    </submittedName>
</protein>
<accession>A0A0C3IQY5</accession>
<reference evidence="2" key="2">
    <citation type="submission" date="2015-01" db="EMBL/GenBank/DDBJ databases">
        <title>Evolutionary Origins and Diversification of the Mycorrhizal Mutualists.</title>
        <authorList>
            <consortium name="DOE Joint Genome Institute"/>
            <consortium name="Mycorrhizal Genomics Consortium"/>
            <person name="Kohler A."/>
            <person name="Kuo A."/>
            <person name="Nagy L.G."/>
            <person name="Floudas D."/>
            <person name="Copeland A."/>
            <person name="Barry K.W."/>
            <person name="Cichocki N."/>
            <person name="Veneault-Fourrey C."/>
            <person name="LaButti K."/>
            <person name="Lindquist E.A."/>
            <person name="Lipzen A."/>
            <person name="Lundell T."/>
            <person name="Morin E."/>
            <person name="Murat C."/>
            <person name="Riley R."/>
            <person name="Ohm R."/>
            <person name="Sun H."/>
            <person name="Tunlid A."/>
            <person name="Henrissat B."/>
            <person name="Grigoriev I.V."/>
            <person name="Hibbett D.S."/>
            <person name="Martin F."/>
        </authorList>
    </citation>
    <scope>NUCLEOTIDE SEQUENCE [LARGE SCALE GENOMIC DNA]</scope>
    <source>
        <strain evidence="2">Marx 270</strain>
    </source>
</reference>
<sequence length="145" mass="16543">MGFRSAEVRLYHGPWVPYEDEAAPWSRGNDCLLVATRDHNNLHNLPKFTINWYGWPIEYPSSVFPSKCVLNVCTCTPLGWLRSEASGGLLVLILGSAGSRLQTHWTLQSSSLRKSPVHHYHIRITCKARRWSIFSKCIIVCVRGY</sequence>
<name>A0A0C3IQY5_PISTI</name>
<dbReference type="HOGENOM" id="CLU_1787609_0_0_1"/>
<reference evidence="1 2" key="1">
    <citation type="submission" date="2014-04" db="EMBL/GenBank/DDBJ databases">
        <authorList>
            <consortium name="DOE Joint Genome Institute"/>
            <person name="Kuo A."/>
            <person name="Kohler A."/>
            <person name="Costa M.D."/>
            <person name="Nagy L.G."/>
            <person name="Floudas D."/>
            <person name="Copeland A."/>
            <person name="Barry K.W."/>
            <person name="Cichocki N."/>
            <person name="Veneault-Fourrey C."/>
            <person name="LaButti K."/>
            <person name="Lindquist E.A."/>
            <person name="Lipzen A."/>
            <person name="Lundell T."/>
            <person name="Morin E."/>
            <person name="Murat C."/>
            <person name="Sun H."/>
            <person name="Tunlid A."/>
            <person name="Henrissat B."/>
            <person name="Grigoriev I.V."/>
            <person name="Hibbett D.S."/>
            <person name="Martin F."/>
            <person name="Nordberg H.P."/>
            <person name="Cantor M.N."/>
            <person name="Hua S.X."/>
        </authorList>
    </citation>
    <scope>NUCLEOTIDE SEQUENCE [LARGE SCALE GENOMIC DNA]</scope>
    <source>
        <strain evidence="1 2">Marx 270</strain>
    </source>
</reference>
<evidence type="ECO:0000313" key="2">
    <source>
        <dbReference type="Proteomes" id="UP000054217"/>
    </source>
</evidence>
<dbReference type="AlphaFoldDB" id="A0A0C3IQY5"/>
<proteinExistence type="predicted"/>
<organism evidence="1 2">
    <name type="scientific">Pisolithus tinctorius Marx 270</name>
    <dbReference type="NCBI Taxonomy" id="870435"/>
    <lineage>
        <taxon>Eukaryota</taxon>
        <taxon>Fungi</taxon>
        <taxon>Dikarya</taxon>
        <taxon>Basidiomycota</taxon>
        <taxon>Agaricomycotina</taxon>
        <taxon>Agaricomycetes</taxon>
        <taxon>Agaricomycetidae</taxon>
        <taxon>Boletales</taxon>
        <taxon>Sclerodermatineae</taxon>
        <taxon>Pisolithaceae</taxon>
        <taxon>Pisolithus</taxon>
    </lineage>
</organism>
<gene>
    <name evidence="1" type="ORF">M404DRAFT_816504</name>
</gene>
<dbReference type="Proteomes" id="UP000054217">
    <property type="component" value="Unassembled WGS sequence"/>
</dbReference>